<evidence type="ECO:0000313" key="8">
    <source>
        <dbReference type="EMBL" id="EOM75536.1"/>
    </source>
</evidence>
<sequence length="452" mass="47715">MSSAPARPPAPGEILPVPRFERRAGGRIVGGVAGGVADQLGVDATRVRTVFAALGVVGGAGFALYGLLWVFTPQGSDTARPSRDERTKAYGLIVLAIVAGMVLSAAFSGATGTIVGPAVVIAVGAALVWREFDSGGPKSMLGLPQRPTVLTWARVVGGVSLIVVGLAVVVLAQVEFDALRSSLAAVVVTLVGAALLTVPLWLRLWRSLEAERAARIRTDERDEIASHLHDSVLQTLALIQKQSGDAAEVARLARSQERELRRYLFGGGENAHSSLAEALATIAGEVEDQYSITVRPVTVGDVALGDGAEQLSQEAFTAVVGATREALVNAAKHSGESEVNLYMEAEPDQVSVFVRDRGKGFDAEAVPADRQGLARSIRGRIERRGGRVDVRTSAGRGTEVRIHLPRGVVHGQGEGGDDDGDTARSGGERRNGRSTRLQWGRRSARLQEEQAQ</sequence>
<protein>
    <submittedName>
        <fullName evidence="8">Sensor kinase</fullName>
    </submittedName>
</protein>
<dbReference type="InterPro" id="IPR007168">
    <property type="entry name" value="Phageshock_PspC_N"/>
</dbReference>
<feature type="transmembrane region" description="Helical" evidence="5">
    <location>
        <begin position="50"/>
        <end position="68"/>
    </location>
</feature>
<dbReference type="RefSeq" id="WP_010839367.1">
    <property type="nucleotide sequence ID" value="NZ_APMY01000095.1"/>
</dbReference>
<dbReference type="EMBL" id="APMY01000095">
    <property type="protein sequence ID" value="EOM75536.1"/>
    <property type="molecule type" value="Genomic_DNA"/>
</dbReference>
<dbReference type="Pfam" id="PF04024">
    <property type="entry name" value="PspC"/>
    <property type="match status" value="1"/>
</dbReference>
<proteinExistence type="predicted"/>
<dbReference type="GO" id="GO:0000160">
    <property type="term" value="P:phosphorelay signal transduction system"/>
    <property type="evidence" value="ECO:0007669"/>
    <property type="project" value="UniProtKB-KW"/>
</dbReference>
<reference evidence="8 9" key="1">
    <citation type="journal article" date="2013" name="Genome Announc.">
        <title>Draft Genome Sequence of Rhodococcus rhodnii Strain LMG5362, a Symbiont of Rhodnius prolixus (Hemiptera, Reduviidae, Triatominae), the Principle Vector of Trypanosoma cruzi.</title>
        <authorList>
            <person name="Pachebat J.A."/>
            <person name="van Keulen G."/>
            <person name="Whitten M.M."/>
            <person name="Girdwood S."/>
            <person name="Del Sol R."/>
            <person name="Dyson P.J."/>
            <person name="Facey P.D."/>
        </authorList>
    </citation>
    <scope>NUCLEOTIDE SEQUENCE [LARGE SCALE GENOMIC DNA]</scope>
    <source>
        <strain evidence="8 9">LMG 5362</strain>
    </source>
</reference>
<keyword evidence="2 8" id="KW-0418">Kinase</keyword>
<dbReference type="InterPro" id="IPR050482">
    <property type="entry name" value="Sensor_HK_TwoCompSys"/>
</dbReference>
<gene>
    <name evidence="8" type="ORF">Rrhod_3334</name>
</gene>
<feature type="region of interest" description="Disordered" evidence="4">
    <location>
        <begin position="406"/>
        <end position="452"/>
    </location>
</feature>
<evidence type="ECO:0000259" key="7">
    <source>
        <dbReference type="Pfam" id="PF04024"/>
    </source>
</evidence>
<feature type="transmembrane region" description="Helical" evidence="5">
    <location>
        <begin position="152"/>
        <end position="171"/>
    </location>
</feature>
<dbReference type="GO" id="GO:0016301">
    <property type="term" value="F:kinase activity"/>
    <property type="evidence" value="ECO:0007669"/>
    <property type="project" value="UniProtKB-KW"/>
</dbReference>
<evidence type="ECO:0000256" key="2">
    <source>
        <dbReference type="ARBA" id="ARBA00022777"/>
    </source>
</evidence>
<dbReference type="InterPro" id="IPR003594">
    <property type="entry name" value="HATPase_dom"/>
</dbReference>
<keyword evidence="5" id="KW-1133">Transmembrane helix</keyword>
<dbReference type="PATRIC" id="fig|1273125.3.peg.3173"/>
<keyword evidence="5" id="KW-0472">Membrane</keyword>
<dbReference type="Proteomes" id="UP000013525">
    <property type="component" value="Unassembled WGS sequence"/>
</dbReference>
<evidence type="ECO:0000256" key="3">
    <source>
        <dbReference type="ARBA" id="ARBA00023012"/>
    </source>
</evidence>
<keyword evidence="1" id="KW-0808">Transferase</keyword>
<feature type="domain" description="Phage shock protein PspC N-terminal" evidence="7">
    <location>
        <begin position="19"/>
        <end position="74"/>
    </location>
</feature>
<feature type="transmembrane region" description="Helical" evidence="5">
    <location>
        <begin position="89"/>
        <end position="108"/>
    </location>
</feature>
<comment type="caution">
    <text evidence="8">The sequence shown here is derived from an EMBL/GenBank/DDBJ whole genome shotgun (WGS) entry which is preliminary data.</text>
</comment>
<dbReference type="eggNOG" id="COG4585">
    <property type="taxonomic scope" value="Bacteria"/>
</dbReference>
<evidence type="ECO:0000256" key="4">
    <source>
        <dbReference type="SAM" id="MobiDB-lite"/>
    </source>
</evidence>
<dbReference type="PANTHER" id="PTHR24421">
    <property type="entry name" value="NITRATE/NITRITE SENSOR PROTEIN NARX-RELATED"/>
    <property type="match status" value="1"/>
</dbReference>
<keyword evidence="9" id="KW-1185">Reference proteome</keyword>
<evidence type="ECO:0000256" key="1">
    <source>
        <dbReference type="ARBA" id="ARBA00022679"/>
    </source>
</evidence>
<dbReference type="Gene3D" id="3.30.565.10">
    <property type="entry name" value="Histidine kinase-like ATPase, C-terminal domain"/>
    <property type="match status" value="1"/>
</dbReference>
<dbReference type="SUPFAM" id="SSF55874">
    <property type="entry name" value="ATPase domain of HSP90 chaperone/DNA topoisomerase II/histidine kinase"/>
    <property type="match status" value="1"/>
</dbReference>
<evidence type="ECO:0000256" key="5">
    <source>
        <dbReference type="SAM" id="Phobius"/>
    </source>
</evidence>
<dbReference type="AlphaFoldDB" id="R7WJP4"/>
<organism evidence="8 9">
    <name type="scientific">Rhodococcus rhodnii LMG 5362</name>
    <dbReference type="NCBI Taxonomy" id="1273125"/>
    <lineage>
        <taxon>Bacteria</taxon>
        <taxon>Bacillati</taxon>
        <taxon>Actinomycetota</taxon>
        <taxon>Actinomycetes</taxon>
        <taxon>Mycobacteriales</taxon>
        <taxon>Nocardiaceae</taxon>
        <taxon>Rhodococcus</taxon>
    </lineage>
</organism>
<feature type="domain" description="Histidine kinase/HSP90-like ATPase" evidence="6">
    <location>
        <begin position="323"/>
        <end position="406"/>
    </location>
</feature>
<dbReference type="PANTHER" id="PTHR24421:SF61">
    <property type="entry name" value="OXYGEN SENSOR HISTIDINE KINASE NREB"/>
    <property type="match status" value="1"/>
</dbReference>
<evidence type="ECO:0000313" key="9">
    <source>
        <dbReference type="Proteomes" id="UP000013525"/>
    </source>
</evidence>
<dbReference type="Pfam" id="PF02518">
    <property type="entry name" value="HATPase_c"/>
    <property type="match status" value="1"/>
</dbReference>
<feature type="transmembrane region" description="Helical" evidence="5">
    <location>
        <begin position="183"/>
        <end position="202"/>
    </location>
</feature>
<evidence type="ECO:0000259" key="6">
    <source>
        <dbReference type="Pfam" id="PF02518"/>
    </source>
</evidence>
<name>R7WJP4_9NOCA</name>
<accession>R7WJP4</accession>
<dbReference type="InterPro" id="IPR036890">
    <property type="entry name" value="HATPase_C_sf"/>
</dbReference>
<keyword evidence="5" id="KW-0812">Transmembrane</keyword>
<keyword evidence="3" id="KW-0902">Two-component regulatory system</keyword>